<feature type="region of interest" description="Disordered" evidence="1">
    <location>
        <begin position="182"/>
        <end position="206"/>
    </location>
</feature>
<comment type="caution">
    <text evidence="4">The sequence shown here is derived from an EMBL/GenBank/DDBJ whole genome shotgun (WGS) entry which is preliminary data.</text>
</comment>
<feature type="transmembrane region" description="Helical" evidence="2">
    <location>
        <begin position="127"/>
        <end position="147"/>
    </location>
</feature>
<dbReference type="SUPFAM" id="SSF48317">
    <property type="entry name" value="Acid phosphatase/Vanadium-dependent haloperoxidase"/>
    <property type="match status" value="1"/>
</dbReference>
<dbReference type="InterPro" id="IPR000326">
    <property type="entry name" value="PAP2/HPO"/>
</dbReference>
<dbReference type="EMBL" id="JBHTEY010000004">
    <property type="protein sequence ID" value="MFC7613925.1"/>
    <property type="molecule type" value="Genomic_DNA"/>
</dbReference>
<feature type="transmembrane region" description="Helical" evidence="2">
    <location>
        <begin position="103"/>
        <end position="122"/>
    </location>
</feature>
<feature type="transmembrane region" description="Helical" evidence="2">
    <location>
        <begin position="71"/>
        <end position="91"/>
    </location>
</feature>
<name>A0ABW2TJM1_9PSEU</name>
<organism evidence="4 5">
    <name type="scientific">Actinokineospora soli</name>
    <dbReference type="NCBI Taxonomy" id="1048753"/>
    <lineage>
        <taxon>Bacteria</taxon>
        <taxon>Bacillati</taxon>
        <taxon>Actinomycetota</taxon>
        <taxon>Actinomycetes</taxon>
        <taxon>Pseudonocardiales</taxon>
        <taxon>Pseudonocardiaceae</taxon>
        <taxon>Actinokineospora</taxon>
    </lineage>
</organism>
<evidence type="ECO:0000259" key="3">
    <source>
        <dbReference type="Pfam" id="PF01569"/>
    </source>
</evidence>
<feature type="transmembrane region" description="Helical" evidence="2">
    <location>
        <begin position="153"/>
        <end position="169"/>
    </location>
</feature>
<dbReference type="Proteomes" id="UP001596512">
    <property type="component" value="Unassembled WGS sequence"/>
</dbReference>
<feature type="transmembrane region" description="Helical" evidence="2">
    <location>
        <begin position="47"/>
        <end position="64"/>
    </location>
</feature>
<feature type="domain" description="Phosphatidic acid phosphatase type 2/haloperoxidase" evidence="3">
    <location>
        <begin position="46"/>
        <end position="168"/>
    </location>
</feature>
<keyword evidence="5" id="KW-1185">Reference proteome</keyword>
<evidence type="ECO:0000313" key="5">
    <source>
        <dbReference type="Proteomes" id="UP001596512"/>
    </source>
</evidence>
<dbReference type="Pfam" id="PF01569">
    <property type="entry name" value="PAP2"/>
    <property type="match status" value="1"/>
</dbReference>
<evidence type="ECO:0000256" key="1">
    <source>
        <dbReference type="SAM" id="MobiDB-lite"/>
    </source>
</evidence>
<dbReference type="InterPro" id="IPR036938">
    <property type="entry name" value="PAP2/HPO_sf"/>
</dbReference>
<sequence length="227" mass="23930">MPFAWSLVAVAATVVLGLAVGRGSTAFDAAIAGRLGGPSPLVDALTLLTHPALMVFAMGLIAALTARTRPLLAVLAVAGPILAVSLNTWVLKPGFDRVYDDHLAYPSGHTTTLAAVLTVAVIAWPRVLAVAVPLVLVAGAAIVAAGYHYATDIVGATLWGPAAVTFLWGRSREPRPQRQYLEKRRSVAGSPGPVAQSSEGTTVRRYGHGGVRCVTWRRGDQRRRGRR</sequence>
<keyword evidence="2" id="KW-1133">Transmembrane helix</keyword>
<protein>
    <submittedName>
        <fullName evidence="4">Phosphatase PAP2 family protein</fullName>
    </submittedName>
</protein>
<accession>A0ABW2TJM1</accession>
<evidence type="ECO:0000313" key="4">
    <source>
        <dbReference type="EMBL" id="MFC7613925.1"/>
    </source>
</evidence>
<gene>
    <name evidence="4" type="ORF">ACFQV2_10560</name>
</gene>
<keyword evidence="2" id="KW-0472">Membrane</keyword>
<reference evidence="5" key="1">
    <citation type="journal article" date="2019" name="Int. J. Syst. Evol. Microbiol.">
        <title>The Global Catalogue of Microorganisms (GCM) 10K type strain sequencing project: providing services to taxonomists for standard genome sequencing and annotation.</title>
        <authorList>
            <consortium name="The Broad Institute Genomics Platform"/>
            <consortium name="The Broad Institute Genome Sequencing Center for Infectious Disease"/>
            <person name="Wu L."/>
            <person name="Ma J."/>
        </authorList>
    </citation>
    <scope>NUCLEOTIDE SEQUENCE [LARGE SCALE GENOMIC DNA]</scope>
    <source>
        <strain evidence="5">JCM 17695</strain>
    </source>
</reference>
<dbReference type="Gene3D" id="1.20.144.10">
    <property type="entry name" value="Phosphatidic acid phosphatase type 2/haloperoxidase"/>
    <property type="match status" value="1"/>
</dbReference>
<keyword evidence="2" id="KW-0812">Transmembrane</keyword>
<evidence type="ECO:0000256" key="2">
    <source>
        <dbReference type="SAM" id="Phobius"/>
    </source>
</evidence>
<proteinExistence type="predicted"/>